<accession>A0A3P8FQ07</accession>
<gene>
    <name evidence="1" type="ORF">SMTD_LOCUS12772</name>
</gene>
<reference evidence="1 2" key="1">
    <citation type="submission" date="2018-11" db="EMBL/GenBank/DDBJ databases">
        <authorList>
            <consortium name="Pathogen Informatics"/>
        </authorList>
    </citation>
    <scope>NUCLEOTIDE SEQUENCE [LARGE SCALE GENOMIC DNA]</scope>
    <source>
        <strain>Denwood</strain>
        <strain evidence="2">Zambia</strain>
    </source>
</reference>
<name>A0A3P8FQ07_9TREM</name>
<organism evidence="1 2">
    <name type="scientific">Schistosoma mattheei</name>
    <dbReference type="NCBI Taxonomy" id="31246"/>
    <lineage>
        <taxon>Eukaryota</taxon>
        <taxon>Metazoa</taxon>
        <taxon>Spiralia</taxon>
        <taxon>Lophotrochozoa</taxon>
        <taxon>Platyhelminthes</taxon>
        <taxon>Trematoda</taxon>
        <taxon>Digenea</taxon>
        <taxon>Strigeidida</taxon>
        <taxon>Schistosomatoidea</taxon>
        <taxon>Schistosomatidae</taxon>
        <taxon>Schistosoma</taxon>
    </lineage>
</organism>
<evidence type="ECO:0000313" key="1">
    <source>
        <dbReference type="EMBL" id="VDP61818.1"/>
    </source>
</evidence>
<evidence type="ECO:0000313" key="2">
    <source>
        <dbReference type="Proteomes" id="UP000269396"/>
    </source>
</evidence>
<dbReference type="AlphaFoldDB" id="A0A3P8FQ07"/>
<sequence>MKLDTNYLKNVTEDQRNENCVVIQCPFYCFPVMD</sequence>
<proteinExistence type="predicted"/>
<keyword evidence="2" id="KW-1185">Reference proteome</keyword>
<protein>
    <submittedName>
        <fullName evidence="1">Uncharacterized protein</fullName>
    </submittedName>
</protein>
<dbReference type="EMBL" id="UZAL01032785">
    <property type="protein sequence ID" value="VDP61818.1"/>
    <property type="molecule type" value="Genomic_DNA"/>
</dbReference>
<dbReference type="Proteomes" id="UP000269396">
    <property type="component" value="Unassembled WGS sequence"/>
</dbReference>